<dbReference type="GO" id="GO:0046872">
    <property type="term" value="F:metal ion binding"/>
    <property type="evidence" value="ECO:0007669"/>
    <property type="project" value="UniProtKB-KW"/>
</dbReference>
<reference evidence="6" key="2">
    <citation type="submission" date="2021-03" db="UniProtKB">
        <authorList>
            <consortium name="EnsemblPlants"/>
        </authorList>
    </citation>
    <scope>IDENTIFICATION</scope>
</reference>
<dbReference type="OMA" id="YRNYHER"/>
<keyword evidence="1" id="KW-0489">Methyltransferase</keyword>
<keyword evidence="2" id="KW-0808">Transferase</keyword>
<dbReference type="EnsemblPlants" id="AUR62024119-RA">
    <property type="protein sequence ID" value="AUR62024119-RA:cds"/>
    <property type="gene ID" value="AUR62024119"/>
</dbReference>
<dbReference type="CDD" id="cd02440">
    <property type="entry name" value="AdoMet_MTases"/>
    <property type="match status" value="2"/>
</dbReference>
<evidence type="ECO:0000256" key="2">
    <source>
        <dbReference type="ARBA" id="ARBA00022679"/>
    </source>
</evidence>
<dbReference type="GO" id="GO:0008171">
    <property type="term" value="F:O-methyltransferase activity"/>
    <property type="evidence" value="ECO:0007669"/>
    <property type="project" value="InterPro"/>
</dbReference>
<reference evidence="6" key="1">
    <citation type="journal article" date="2017" name="Nature">
        <title>The genome of Chenopodium quinoa.</title>
        <authorList>
            <person name="Jarvis D.E."/>
            <person name="Ho Y.S."/>
            <person name="Lightfoot D.J."/>
            <person name="Schmoeckel S.M."/>
            <person name="Li B."/>
            <person name="Borm T.J.A."/>
            <person name="Ohyanagi H."/>
            <person name="Mineta K."/>
            <person name="Michell C.T."/>
            <person name="Saber N."/>
            <person name="Kharbatia N.M."/>
            <person name="Rupper R.R."/>
            <person name="Sharp A.R."/>
            <person name="Dally N."/>
            <person name="Boughton B.A."/>
            <person name="Woo Y.H."/>
            <person name="Gao G."/>
            <person name="Schijlen E.G.W.M."/>
            <person name="Guo X."/>
            <person name="Momin A.A."/>
            <person name="Negrao S."/>
            <person name="Al-Babili S."/>
            <person name="Gehring C."/>
            <person name="Roessner U."/>
            <person name="Jung C."/>
            <person name="Murphy K."/>
            <person name="Arold S.T."/>
            <person name="Gojobori T."/>
            <person name="van der Linden C.G."/>
            <person name="van Loo E.N."/>
            <person name="Jellen E.N."/>
            <person name="Maughan P.J."/>
            <person name="Tester M."/>
        </authorList>
    </citation>
    <scope>NUCLEOTIDE SEQUENCE [LARGE SCALE GENOMIC DNA]</scope>
    <source>
        <strain evidence="6">cv. PI 614886</strain>
    </source>
</reference>
<organism evidence="6 7">
    <name type="scientific">Chenopodium quinoa</name>
    <name type="common">Quinoa</name>
    <dbReference type="NCBI Taxonomy" id="63459"/>
    <lineage>
        <taxon>Eukaryota</taxon>
        <taxon>Viridiplantae</taxon>
        <taxon>Streptophyta</taxon>
        <taxon>Embryophyta</taxon>
        <taxon>Tracheophyta</taxon>
        <taxon>Spermatophyta</taxon>
        <taxon>Magnoliopsida</taxon>
        <taxon>eudicotyledons</taxon>
        <taxon>Gunneridae</taxon>
        <taxon>Pentapetalae</taxon>
        <taxon>Caryophyllales</taxon>
        <taxon>Chenopodiaceae</taxon>
        <taxon>Chenopodioideae</taxon>
        <taxon>Atripliceae</taxon>
        <taxon>Chenopodium</taxon>
    </lineage>
</organism>
<dbReference type="InterPro" id="IPR029063">
    <property type="entry name" value="SAM-dependent_MTases_sf"/>
</dbReference>
<accession>A0A803M6P6</accession>
<comment type="similarity">
    <text evidence="5">Belongs to the class I-like SAM-binding methyltransferase superfamily. Cation-dependent O-methyltransferase family.</text>
</comment>
<dbReference type="AlphaFoldDB" id="A0A803M6P6"/>
<dbReference type="InterPro" id="IPR002935">
    <property type="entry name" value="SAM_O-MeTrfase"/>
</dbReference>
<evidence type="ECO:0000256" key="5">
    <source>
        <dbReference type="ARBA" id="ARBA00023453"/>
    </source>
</evidence>
<evidence type="ECO:0000313" key="6">
    <source>
        <dbReference type="EnsemblPlants" id="AUR62024119-RA:cds"/>
    </source>
</evidence>
<dbReference type="GO" id="GO:0008757">
    <property type="term" value="F:S-adenosylmethionine-dependent methyltransferase activity"/>
    <property type="evidence" value="ECO:0007669"/>
    <property type="project" value="TreeGrafter"/>
</dbReference>
<dbReference type="PANTHER" id="PTHR10509:SF34">
    <property type="entry name" value="TAPETUM-SPECIFIC METHYLTRANSFERASE 1"/>
    <property type="match status" value="1"/>
</dbReference>
<keyword evidence="4" id="KW-0479">Metal-binding</keyword>
<dbReference type="SUPFAM" id="SSF53335">
    <property type="entry name" value="S-adenosyl-L-methionine-dependent methyltransferases"/>
    <property type="match status" value="2"/>
</dbReference>
<proteinExistence type="inferred from homology"/>
<evidence type="ECO:0000256" key="4">
    <source>
        <dbReference type="ARBA" id="ARBA00022723"/>
    </source>
</evidence>
<protein>
    <recommendedName>
        <fullName evidence="8">Caffeoyl-CoA O-methyltransferase</fullName>
    </recommendedName>
</protein>
<name>A0A803M6P6_CHEQI</name>
<dbReference type="Pfam" id="PF01596">
    <property type="entry name" value="Methyltransf_3"/>
    <property type="match status" value="2"/>
</dbReference>
<sequence>MDLKKIKEFTILNSPALEKYILETSAYPNEHEQLKEIRDATLEKYKHMSIMNASADEAQFLSMLLKLMNAKNTLEIGVFTGYSLLTTALALPEDGKVIAVDPDMEAYKVGLPAIKKAGVEHKIEFVEGNAMPFLNDLISKGKEGTFDFAFVDADKENYINYHEPLLKLVKVGGVIAFDNTLWFGSVALADDDEKFKSDPIMGYIKKHGHEAIKKLNSFLASDPRIESSLLSIGDGVTLCRRKYTMNVPADEAQLLSIMLKLMNAKRTLEIGVFTGYSLLSTALALPDDGKVIAIDVNREAYEVGLPFIKKAGVEHKIDFVEGTAVQILNDLLNNGKEGTFDFAFVDADKKNYKNYHEVLLKLVKVGGAIAYDNTLWFGSVAYSEDVEFFEDGDQENKSFRQSVRRDTKELNSFLASDPRVEFALISIGDGVTLCRRKN</sequence>
<dbReference type="Proteomes" id="UP000596660">
    <property type="component" value="Unplaced"/>
</dbReference>
<keyword evidence="3" id="KW-0949">S-adenosyl-L-methionine</keyword>
<dbReference type="PROSITE" id="PS51682">
    <property type="entry name" value="SAM_OMT_I"/>
    <property type="match status" value="2"/>
</dbReference>
<evidence type="ECO:0000256" key="3">
    <source>
        <dbReference type="ARBA" id="ARBA00022691"/>
    </source>
</evidence>
<dbReference type="GO" id="GO:0032259">
    <property type="term" value="P:methylation"/>
    <property type="evidence" value="ECO:0007669"/>
    <property type="project" value="UniProtKB-KW"/>
</dbReference>
<keyword evidence="7" id="KW-1185">Reference proteome</keyword>
<dbReference type="InterPro" id="IPR050362">
    <property type="entry name" value="Cation-dep_OMT"/>
</dbReference>
<evidence type="ECO:0000313" key="7">
    <source>
        <dbReference type="Proteomes" id="UP000596660"/>
    </source>
</evidence>
<dbReference type="Gramene" id="AUR62024119-RA">
    <property type="protein sequence ID" value="AUR62024119-RA:cds"/>
    <property type="gene ID" value="AUR62024119"/>
</dbReference>
<dbReference type="PANTHER" id="PTHR10509">
    <property type="entry name" value="O-METHYLTRANSFERASE-RELATED"/>
    <property type="match status" value="1"/>
</dbReference>
<evidence type="ECO:0000256" key="1">
    <source>
        <dbReference type="ARBA" id="ARBA00022603"/>
    </source>
</evidence>
<evidence type="ECO:0008006" key="8">
    <source>
        <dbReference type="Google" id="ProtNLM"/>
    </source>
</evidence>
<dbReference type="Gene3D" id="3.40.50.150">
    <property type="entry name" value="Vaccinia Virus protein VP39"/>
    <property type="match status" value="2"/>
</dbReference>